<proteinExistence type="predicted"/>
<evidence type="ECO:0000313" key="2">
    <source>
        <dbReference type="EMBL" id="MPC26275.1"/>
    </source>
</evidence>
<gene>
    <name evidence="2" type="ORF">E2C01_019411</name>
</gene>
<keyword evidence="3" id="KW-1185">Reference proteome</keyword>
<dbReference type="Proteomes" id="UP000324222">
    <property type="component" value="Unassembled WGS sequence"/>
</dbReference>
<dbReference type="EMBL" id="VSRR010001579">
    <property type="protein sequence ID" value="MPC26275.1"/>
    <property type="molecule type" value="Genomic_DNA"/>
</dbReference>
<protein>
    <submittedName>
        <fullName evidence="2">Uncharacterized protein</fullName>
    </submittedName>
</protein>
<evidence type="ECO:0000313" key="3">
    <source>
        <dbReference type="Proteomes" id="UP000324222"/>
    </source>
</evidence>
<sequence>MNDAAKPQTRRASVTRGLARQEGSQHRVYILAAPTTRQLRRAEREKPEHHRPAQKCHTTGVRLKRNMKNVKRVIVKGRSDEVQPHTQGSGLTDTQTVRATCTNNNESRRSGQNKCAVLILQESVHYYKLVGVVLCGSSRRFKASSVRSVPPARQCTGQRGPSAAQVWRPGCRPLPAGAAADGQVQTVGGGECHRDA</sequence>
<evidence type="ECO:0000256" key="1">
    <source>
        <dbReference type="SAM" id="MobiDB-lite"/>
    </source>
</evidence>
<accession>A0A5B7DY70</accession>
<name>A0A5B7DY70_PORTR</name>
<feature type="region of interest" description="Disordered" evidence="1">
    <location>
        <begin position="1"/>
        <end position="22"/>
    </location>
</feature>
<organism evidence="2 3">
    <name type="scientific">Portunus trituberculatus</name>
    <name type="common">Swimming crab</name>
    <name type="synonym">Neptunus trituberculatus</name>
    <dbReference type="NCBI Taxonomy" id="210409"/>
    <lineage>
        <taxon>Eukaryota</taxon>
        <taxon>Metazoa</taxon>
        <taxon>Ecdysozoa</taxon>
        <taxon>Arthropoda</taxon>
        <taxon>Crustacea</taxon>
        <taxon>Multicrustacea</taxon>
        <taxon>Malacostraca</taxon>
        <taxon>Eumalacostraca</taxon>
        <taxon>Eucarida</taxon>
        <taxon>Decapoda</taxon>
        <taxon>Pleocyemata</taxon>
        <taxon>Brachyura</taxon>
        <taxon>Eubrachyura</taxon>
        <taxon>Portunoidea</taxon>
        <taxon>Portunidae</taxon>
        <taxon>Portuninae</taxon>
        <taxon>Portunus</taxon>
    </lineage>
</organism>
<comment type="caution">
    <text evidence="2">The sequence shown here is derived from an EMBL/GenBank/DDBJ whole genome shotgun (WGS) entry which is preliminary data.</text>
</comment>
<dbReference type="AlphaFoldDB" id="A0A5B7DY70"/>
<reference evidence="2 3" key="1">
    <citation type="submission" date="2019-05" db="EMBL/GenBank/DDBJ databases">
        <title>Another draft genome of Portunus trituberculatus and its Hox gene families provides insights of decapod evolution.</title>
        <authorList>
            <person name="Jeong J.-H."/>
            <person name="Song I."/>
            <person name="Kim S."/>
            <person name="Choi T."/>
            <person name="Kim D."/>
            <person name="Ryu S."/>
            <person name="Kim W."/>
        </authorList>
    </citation>
    <scope>NUCLEOTIDE SEQUENCE [LARGE SCALE GENOMIC DNA]</scope>
    <source>
        <tissue evidence="2">Muscle</tissue>
    </source>
</reference>